<evidence type="ECO:0000256" key="5">
    <source>
        <dbReference type="SAM" id="SignalP"/>
    </source>
</evidence>
<name>A0A834YTU3_TETSI</name>
<dbReference type="PANTHER" id="PTHR32099">
    <property type="entry name" value="CYSTEINE-RICH REPEAT SECRETORY PROTEIN"/>
    <property type="match status" value="1"/>
</dbReference>
<dbReference type="EMBL" id="JABCRI010000017">
    <property type="protein sequence ID" value="KAF8391476.1"/>
    <property type="molecule type" value="Genomic_DNA"/>
</dbReference>
<keyword evidence="2" id="KW-0677">Repeat</keyword>
<dbReference type="Proteomes" id="UP000655225">
    <property type="component" value="Unassembled WGS sequence"/>
</dbReference>
<sequence length="382" mass="43227">MMNLVLLPPPRILAFLPFLLLLTYHSPSNAEPDILEYNCTGSSENTTEIYGTFQTNLNLLLFRSMYNEGGGSRFYSGTSGEYPDKVYGLFICRVGITTDDCDKCIDIAIREIVPRCPSRKSAMIWYTDCFVRYSDASFFSIITAQPQFFRLSDRNVSDPNVFNKILLKMFKDLVSHTAFDPSTGMYLTREANISDSQKLYGFAQCTPDLSPRDCSRCLEDVVSKFVSLPISGKEGARLITPSCNLRYELYPFDVMVAPAPTNTTIIDGSCWCQLGMDSIIPREKTPIRGWLSREMYSSVTFPILISVLQIFLIKFLLLSHSSYYLTNQPSSHQPAFRCTVIMFQREFAMRLVAQPGAVDSGKPNRVKKKGREGEESAQRRAR</sequence>
<feature type="signal peptide" evidence="5">
    <location>
        <begin position="1"/>
        <end position="30"/>
    </location>
</feature>
<keyword evidence="4" id="KW-0472">Membrane</keyword>
<dbReference type="FunFam" id="3.30.430.20:FF:000002">
    <property type="entry name" value="Cysteine-rich receptor-like protein kinase 10"/>
    <property type="match status" value="1"/>
</dbReference>
<evidence type="ECO:0000256" key="1">
    <source>
        <dbReference type="ARBA" id="ARBA00022729"/>
    </source>
</evidence>
<dbReference type="Gene3D" id="3.30.430.20">
    <property type="entry name" value="Gnk2 domain, C-X8-C-X2-C motif"/>
    <property type="match status" value="2"/>
</dbReference>
<feature type="chain" id="PRO_5032858998" description="Gnk2-homologous domain-containing protein" evidence="5">
    <location>
        <begin position="31"/>
        <end position="382"/>
    </location>
</feature>
<dbReference type="InterPro" id="IPR002902">
    <property type="entry name" value="GNK2"/>
</dbReference>
<gene>
    <name evidence="7" type="ORF">HHK36_023781</name>
</gene>
<accession>A0A834YTU3</accession>
<keyword evidence="4" id="KW-0812">Transmembrane</keyword>
<evidence type="ECO:0000256" key="2">
    <source>
        <dbReference type="ARBA" id="ARBA00022737"/>
    </source>
</evidence>
<dbReference type="OrthoDB" id="688481at2759"/>
<feature type="compositionally biased region" description="Basic and acidic residues" evidence="3">
    <location>
        <begin position="371"/>
        <end position="382"/>
    </location>
</feature>
<evidence type="ECO:0000313" key="7">
    <source>
        <dbReference type="EMBL" id="KAF8391476.1"/>
    </source>
</evidence>
<evidence type="ECO:0000259" key="6">
    <source>
        <dbReference type="PROSITE" id="PS51473"/>
    </source>
</evidence>
<dbReference type="CDD" id="cd23509">
    <property type="entry name" value="Gnk2-like"/>
    <property type="match status" value="2"/>
</dbReference>
<evidence type="ECO:0000313" key="8">
    <source>
        <dbReference type="Proteomes" id="UP000655225"/>
    </source>
</evidence>
<keyword evidence="4" id="KW-1133">Transmembrane helix</keyword>
<reference evidence="7 8" key="1">
    <citation type="submission" date="2020-04" db="EMBL/GenBank/DDBJ databases">
        <title>Plant Genome Project.</title>
        <authorList>
            <person name="Zhang R.-G."/>
        </authorList>
    </citation>
    <scope>NUCLEOTIDE SEQUENCE [LARGE SCALE GENOMIC DNA]</scope>
    <source>
        <strain evidence="7">YNK0</strain>
        <tissue evidence="7">Leaf</tissue>
    </source>
</reference>
<organism evidence="7 8">
    <name type="scientific">Tetracentron sinense</name>
    <name type="common">Spur-leaf</name>
    <dbReference type="NCBI Taxonomy" id="13715"/>
    <lineage>
        <taxon>Eukaryota</taxon>
        <taxon>Viridiplantae</taxon>
        <taxon>Streptophyta</taxon>
        <taxon>Embryophyta</taxon>
        <taxon>Tracheophyta</taxon>
        <taxon>Spermatophyta</taxon>
        <taxon>Magnoliopsida</taxon>
        <taxon>Trochodendrales</taxon>
        <taxon>Trochodendraceae</taxon>
        <taxon>Tetracentron</taxon>
    </lineage>
</organism>
<keyword evidence="1 5" id="KW-0732">Signal</keyword>
<feature type="transmembrane region" description="Helical" evidence="4">
    <location>
        <begin position="295"/>
        <end position="317"/>
    </location>
</feature>
<dbReference type="AlphaFoldDB" id="A0A834YTU3"/>
<dbReference type="Pfam" id="PF01657">
    <property type="entry name" value="Stress-antifung"/>
    <property type="match status" value="2"/>
</dbReference>
<feature type="region of interest" description="Disordered" evidence="3">
    <location>
        <begin position="358"/>
        <end position="382"/>
    </location>
</feature>
<feature type="domain" description="Gnk2-homologous" evidence="6">
    <location>
        <begin position="144"/>
        <end position="252"/>
    </location>
</feature>
<keyword evidence="8" id="KW-1185">Reference proteome</keyword>
<dbReference type="PANTHER" id="PTHR32099:SF42">
    <property type="entry name" value="CYSTEINE-RICH RECEPTOR-LIKE PROTEIN KINASE 9-RELATED"/>
    <property type="match status" value="1"/>
</dbReference>
<evidence type="ECO:0000256" key="4">
    <source>
        <dbReference type="SAM" id="Phobius"/>
    </source>
</evidence>
<dbReference type="InterPro" id="IPR038408">
    <property type="entry name" value="GNK2_sf"/>
</dbReference>
<dbReference type="PROSITE" id="PS51473">
    <property type="entry name" value="GNK2"/>
    <property type="match status" value="2"/>
</dbReference>
<protein>
    <recommendedName>
        <fullName evidence="6">Gnk2-homologous domain-containing protein</fullName>
    </recommendedName>
</protein>
<evidence type="ECO:0000256" key="3">
    <source>
        <dbReference type="SAM" id="MobiDB-lite"/>
    </source>
</evidence>
<comment type="caution">
    <text evidence="7">The sequence shown here is derived from an EMBL/GenBank/DDBJ whole genome shotgun (WGS) entry which is preliminary data.</text>
</comment>
<proteinExistence type="predicted"/>
<feature type="domain" description="Gnk2-homologous" evidence="6">
    <location>
        <begin position="34"/>
        <end position="138"/>
    </location>
</feature>